<dbReference type="NCBIfam" id="TIGR03159">
    <property type="entry name" value="cas_Csc1"/>
    <property type="match status" value="1"/>
</dbReference>
<comment type="caution">
    <text evidence="1">The sequence shown here is derived from an EMBL/GenBank/DDBJ whole genome shotgun (WGS) entry which is preliminary data.</text>
</comment>
<reference evidence="1 2" key="1">
    <citation type="submission" date="2018-03" db="EMBL/GenBank/DDBJ databases">
        <title>Genomic Encyclopedia of Archaeal and Bacterial Type Strains, Phase II (KMG-II): from individual species to whole genera.</title>
        <authorList>
            <person name="Goeker M."/>
        </authorList>
    </citation>
    <scope>NUCLEOTIDE SEQUENCE [LARGE SCALE GENOMIC DNA]</scope>
    <source>
        <strain evidence="1 2">DSM 44946</strain>
    </source>
</reference>
<evidence type="ECO:0000313" key="1">
    <source>
        <dbReference type="EMBL" id="PRX38801.1"/>
    </source>
</evidence>
<organism evidence="1 2">
    <name type="scientific">Planifilum fimeticola</name>
    <dbReference type="NCBI Taxonomy" id="201975"/>
    <lineage>
        <taxon>Bacteria</taxon>
        <taxon>Bacillati</taxon>
        <taxon>Bacillota</taxon>
        <taxon>Bacilli</taxon>
        <taxon>Bacillales</taxon>
        <taxon>Thermoactinomycetaceae</taxon>
        <taxon>Planifilum</taxon>
    </lineage>
</organism>
<dbReference type="Proteomes" id="UP000237797">
    <property type="component" value="Unassembled WGS sequence"/>
</dbReference>
<dbReference type="AlphaFoldDB" id="A0A2T0LAG2"/>
<accession>A0A2T0LAG2</accession>
<protein>
    <submittedName>
        <fullName evidence="1">CRISPR type I-D-associated protein Csc1</fullName>
    </submittedName>
</protein>
<evidence type="ECO:0000313" key="2">
    <source>
        <dbReference type="Proteomes" id="UP000237797"/>
    </source>
</evidence>
<sequence>MAARAGKRSTGVSREIKVKRFAYRIRIELEDYLFFASMEKGKVAETAPLIHNYALAYALSWAISPYYQEKQAPGYEKQLKPLNEEGVYIFPASPLEVTHRLMQYNTTSEPLWMMRPQSLGYPNWGFIKCLRPGSRFETYALSHNPLSFPPRIRLGKWMSQARLEVEEVALERGTGKSSPIMVNVQDLPRLPATFTSMYNLLPTRLVKEAEWGEAVEGYRIKKMEGQQVEEEFLPESAFWWR</sequence>
<gene>
    <name evidence="1" type="ORF">CLV97_13610</name>
</gene>
<proteinExistence type="predicted"/>
<name>A0A2T0LAG2_9BACL</name>
<dbReference type="Pfam" id="PF26241">
    <property type="entry name" value="Cas_Csc1"/>
    <property type="match status" value="1"/>
</dbReference>
<dbReference type="InterPro" id="IPR017576">
    <property type="entry name" value="CRISPR-assoc_prot_Csc1"/>
</dbReference>
<keyword evidence="2" id="KW-1185">Reference proteome</keyword>
<dbReference type="EMBL" id="PVNE01000036">
    <property type="protein sequence ID" value="PRX38801.1"/>
    <property type="molecule type" value="Genomic_DNA"/>
</dbReference>